<reference evidence="9 10" key="1">
    <citation type="submission" date="2017-11" db="EMBL/GenBank/DDBJ databases">
        <title>Whole genome sequencing of cultured pathogen.</title>
        <authorList>
            <person name="Hoffmann M."/>
            <person name="Sanchez M."/>
            <person name="Timme R."/>
            <person name="Nudel K."/>
            <person name="Bry L."/>
        </authorList>
    </citation>
    <scope>NUCLEOTIDE SEQUENCE [LARGE SCALE GENOMIC DNA]</scope>
    <source>
        <strain evidence="9 10">216</strain>
    </source>
</reference>
<feature type="transmembrane region" description="Helical" evidence="7">
    <location>
        <begin position="392"/>
        <end position="418"/>
    </location>
</feature>
<dbReference type="GO" id="GO:0005886">
    <property type="term" value="C:plasma membrane"/>
    <property type="evidence" value="ECO:0007669"/>
    <property type="project" value="UniProtKB-SubCell"/>
</dbReference>
<dbReference type="Gene3D" id="1.20.1250.20">
    <property type="entry name" value="MFS general substrate transporter like domains"/>
    <property type="match status" value="1"/>
</dbReference>
<feature type="transmembrane region" description="Helical" evidence="7">
    <location>
        <begin position="108"/>
        <end position="126"/>
    </location>
</feature>
<keyword evidence="4 7" id="KW-1133">Transmembrane helix</keyword>
<protein>
    <submittedName>
        <fullName evidence="9">MFS transporter</fullName>
    </submittedName>
</protein>
<feature type="transmembrane region" description="Helical" evidence="7">
    <location>
        <begin position="268"/>
        <end position="292"/>
    </location>
</feature>
<evidence type="ECO:0000256" key="7">
    <source>
        <dbReference type="SAM" id="Phobius"/>
    </source>
</evidence>
<proteinExistence type="predicted"/>
<dbReference type="PANTHER" id="PTHR23519">
    <property type="entry name" value="AUTOPHAGY-RELATED PROTEIN 22"/>
    <property type="match status" value="1"/>
</dbReference>
<keyword evidence="2" id="KW-0813">Transport</keyword>
<dbReference type="InterPro" id="IPR050495">
    <property type="entry name" value="ATG22/LtaA_families"/>
</dbReference>
<feature type="transmembrane region" description="Helical" evidence="7">
    <location>
        <begin position="31"/>
        <end position="56"/>
    </location>
</feature>
<sequence length="449" mass="47673">MTDSPANSLASPSTGFDTPTRKRTNMRTDKATVAAWAMWDWGSAAFNAVLVTFIFSVYLTDSVGKQIDSQFTPAQWLSWSMTVAGLVIFAVTPVMGQRSDRLGRRRRALGFWSLMTFLAMAALAFIRNDAPVYFWLGLLGLAVGSVTIQFAEVNYFAQLNQVAEEDKVGRVSGLGWSAGYFGGIVLLLICYFGFVSGDGGALGLSTEGGFNMRMVALLAAIWFGVSALPVLFRVPEITPSGGAAGGVVDSYKELFRTLRDLWQVDRNAVYFLFASAIFRDGLSAVFSFGAVLGVSVYGLLPGDVLIFGVTANVAAALGAVIGGLIDDHVGPKAIIVTCLITLTAMAIVMYFASGATAFWICGLVLCLCVGPAQASARGFLARVAPAGREGEMFGLYATTGRAVSWLTPLLFGLFVSWLGQGDRGGVLAIGLVLLVGALILIPVRDPHKS</sequence>
<dbReference type="InterPro" id="IPR020846">
    <property type="entry name" value="MFS_dom"/>
</dbReference>
<evidence type="ECO:0000256" key="3">
    <source>
        <dbReference type="ARBA" id="ARBA00022692"/>
    </source>
</evidence>
<dbReference type="Proteomes" id="UP000231994">
    <property type="component" value="Chromosome"/>
</dbReference>
<dbReference type="InterPro" id="IPR024671">
    <property type="entry name" value="Atg22-like"/>
</dbReference>
<feature type="transmembrane region" description="Helical" evidence="7">
    <location>
        <begin position="76"/>
        <end position="96"/>
    </location>
</feature>
<feature type="transmembrane region" description="Helical" evidence="7">
    <location>
        <begin position="424"/>
        <end position="443"/>
    </location>
</feature>
<organism evidence="9 10">
    <name type="scientific">Corynebacterium striatum</name>
    <dbReference type="NCBI Taxonomy" id="43770"/>
    <lineage>
        <taxon>Bacteria</taxon>
        <taxon>Bacillati</taxon>
        <taxon>Actinomycetota</taxon>
        <taxon>Actinomycetes</taxon>
        <taxon>Mycobacteriales</taxon>
        <taxon>Corynebacteriaceae</taxon>
        <taxon>Corynebacterium</taxon>
    </lineage>
</organism>
<feature type="transmembrane region" description="Helical" evidence="7">
    <location>
        <begin position="357"/>
        <end position="380"/>
    </location>
</feature>
<evidence type="ECO:0000256" key="5">
    <source>
        <dbReference type="ARBA" id="ARBA00023136"/>
    </source>
</evidence>
<dbReference type="InterPro" id="IPR036259">
    <property type="entry name" value="MFS_trans_sf"/>
</dbReference>
<keyword evidence="3 7" id="KW-0812">Transmembrane</keyword>
<accession>A0ABC8CLB2</accession>
<name>A0ABC8CLB2_CORST</name>
<feature type="transmembrane region" description="Helical" evidence="7">
    <location>
        <begin position="304"/>
        <end position="325"/>
    </location>
</feature>
<feature type="transmembrane region" description="Helical" evidence="7">
    <location>
        <begin position="132"/>
        <end position="153"/>
    </location>
</feature>
<feature type="compositionally biased region" description="Polar residues" evidence="6">
    <location>
        <begin position="1"/>
        <end position="17"/>
    </location>
</feature>
<keyword evidence="5 7" id="KW-0472">Membrane</keyword>
<feature type="transmembrane region" description="Helical" evidence="7">
    <location>
        <begin position="174"/>
        <end position="194"/>
    </location>
</feature>
<dbReference type="PROSITE" id="PS50850">
    <property type="entry name" value="MFS"/>
    <property type="match status" value="1"/>
</dbReference>
<evidence type="ECO:0000313" key="9">
    <source>
        <dbReference type="EMBL" id="ATZ08624.1"/>
    </source>
</evidence>
<feature type="region of interest" description="Disordered" evidence="6">
    <location>
        <begin position="1"/>
        <end position="23"/>
    </location>
</feature>
<evidence type="ECO:0000256" key="6">
    <source>
        <dbReference type="SAM" id="MobiDB-lite"/>
    </source>
</evidence>
<evidence type="ECO:0000256" key="2">
    <source>
        <dbReference type="ARBA" id="ARBA00022448"/>
    </source>
</evidence>
<evidence type="ECO:0000313" key="10">
    <source>
        <dbReference type="Proteomes" id="UP000231994"/>
    </source>
</evidence>
<dbReference type="AlphaFoldDB" id="A0ABC8CLB2"/>
<feature type="transmembrane region" description="Helical" evidence="7">
    <location>
        <begin position="332"/>
        <end position="351"/>
    </location>
</feature>
<feature type="transmembrane region" description="Helical" evidence="7">
    <location>
        <begin position="214"/>
        <end position="232"/>
    </location>
</feature>
<evidence type="ECO:0000256" key="1">
    <source>
        <dbReference type="ARBA" id="ARBA00004651"/>
    </source>
</evidence>
<dbReference type="PANTHER" id="PTHR23519:SF1">
    <property type="entry name" value="AUTOPHAGY-RELATED PROTEIN 22"/>
    <property type="match status" value="1"/>
</dbReference>
<feature type="domain" description="Major facilitator superfamily (MFS) profile" evidence="8">
    <location>
        <begin position="260"/>
        <end position="449"/>
    </location>
</feature>
<gene>
    <name evidence="9" type="ORF">A9D01_07580</name>
</gene>
<dbReference type="RefSeq" id="WP_080969942.1">
    <property type="nucleotide sequence ID" value="NZ_CAACYF010000003.1"/>
</dbReference>
<dbReference type="Pfam" id="PF11700">
    <property type="entry name" value="ATG22"/>
    <property type="match status" value="1"/>
</dbReference>
<comment type="subcellular location">
    <subcellularLocation>
        <location evidence="1">Cell membrane</location>
        <topology evidence="1">Multi-pass membrane protein</topology>
    </subcellularLocation>
</comment>
<dbReference type="EMBL" id="CP024932">
    <property type="protein sequence ID" value="ATZ08624.1"/>
    <property type="molecule type" value="Genomic_DNA"/>
</dbReference>
<dbReference type="SUPFAM" id="SSF103473">
    <property type="entry name" value="MFS general substrate transporter"/>
    <property type="match status" value="1"/>
</dbReference>
<evidence type="ECO:0000256" key="4">
    <source>
        <dbReference type="ARBA" id="ARBA00022989"/>
    </source>
</evidence>
<evidence type="ECO:0000259" key="8">
    <source>
        <dbReference type="PROSITE" id="PS50850"/>
    </source>
</evidence>